<evidence type="ECO:0000313" key="1">
    <source>
        <dbReference type="EMBL" id="QSQ17689.1"/>
    </source>
</evidence>
<dbReference type="Proteomes" id="UP000663090">
    <property type="component" value="Chromosome"/>
</dbReference>
<protein>
    <recommendedName>
        <fullName evidence="3">Lipoprotein</fullName>
    </recommendedName>
</protein>
<accession>A0ABX7NJN7</accession>
<organism evidence="1 2">
    <name type="scientific">Myxococcus landrumensis</name>
    <dbReference type="NCBI Taxonomy" id="2813577"/>
    <lineage>
        <taxon>Bacteria</taxon>
        <taxon>Pseudomonadati</taxon>
        <taxon>Myxococcota</taxon>
        <taxon>Myxococcia</taxon>
        <taxon>Myxococcales</taxon>
        <taxon>Cystobacterineae</taxon>
        <taxon>Myxococcaceae</taxon>
        <taxon>Myxococcus</taxon>
    </lineage>
</organism>
<gene>
    <name evidence="1" type="ORF">JY572_17360</name>
</gene>
<dbReference type="EMBL" id="CP071091">
    <property type="protein sequence ID" value="QSQ17689.1"/>
    <property type="molecule type" value="Genomic_DNA"/>
</dbReference>
<evidence type="ECO:0008006" key="3">
    <source>
        <dbReference type="Google" id="ProtNLM"/>
    </source>
</evidence>
<keyword evidence="2" id="KW-1185">Reference proteome</keyword>
<name>A0ABX7NJN7_9BACT</name>
<proteinExistence type="predicted"/>
<dbReference type="RefSeq" id="WP_206719308.1">
    <property type="nucleotide sequence ID" value="NZ_CP071091.1"/>
</dbReference>
<sequence length="89" mass="9870">METTFEECETFAQLDGLVDENIDNTFEVTFDPGDVSVTGNDNPIRVQLARHPVDLANSDHAPRVGSFYVPDGVERVRVTLQIQGIGEYT</sequence>
<reference evidence="1 2" key="1">
    <citation type="submission" date="2021-02" db="EMBL/GenBank/DDBJ databases">
        <title>De Novo genome assembly of isolated myxobacteria.</title>
        <authorList>
            <person name="Stevens D.C."/>
        </authorList>
    </citation>
    <scope>NUCLEOTIDE SEQUENCE [LARGE SCALE GENOMIC DNA]</scope>
    <source>
        <strain evidence="1 2">SCHIC003</strain>
    </source>
</reference>
<evidence type="ECO:0000313" key="2">
    <source>
        <dbReference type="Proteomes" id="UP000663090"/>
    </source>
</evidence>